<dbReference type="RefSeq" id="WP_113893369.1">
    <property type="nucleotide sequence ID" value="NZ_JANJGA010000007.1"/>
</dbReference>
<dbReference type="OrthoDB" id="8794267at2"/>
<dbReference type="EMBL" id="PDKB01000004">
    <property type="protein sequence ID" value="RBQ29645.1"/>
    <property type="molecule type" value="Genomic_DNA"/>
</dbReference>
<dbReference type="Proteomes" id="UP000252669">
    <property type="component" value="Unassembled WGS sequence"/>
</dbReference>
<dbReference type="Gene3D" id="2.40.128.20">
    <property type="match status" value="1"/>
</dbReference>
<dbReference type="InterPro" id="IPR012674">
    <property type="entry name" value="Calycin"/>
</dbReference>
<dbReference type="InterPro" id="IPR053892">
    <property type="entry name" value="MoaF-like"/>
</dbReference>
<evidence type="ECO:0000259" key="1">
    <source>
        <dbReference type="Pfam" id="PF22036"/>
    </source>
</evidence>
<keyword evidence="3" id="KW-1185">Reference proteome</keyword>
<dbReference type="Pfam" id="PF22036">
    <property type="entry name" value="MoaF_like"/>
    <property type="match status" value="1"/>
</dbReference>
<organism evidence="2 3">
    <name type="scientific">Aliarcobacter vitoriensis</name>
    <dbReference type="NCBI Taxonomy" id="2011099"/>
    <lineage>
        <taxon>Bacteria</taxon>
        <taxon>Pseudomonadati</taxon>
        <taxon>Campylobacterota</taxon>
        <taxon>Epsilonproteobacteria</taxon>
        <taxon>Campylobacterales</taxon>
        <taxon>Arcobacteraceae</taxon>
        <taxon>Aliarcobacter</taxon>
    </lineage>
</organism>
<name>A0A366MTS0_9BACT</name>
<comment type="caution">
    <text evidence="2">The sequence shown here is derived from an EMBL/GenBank/DDBJ whole genome shotgun (WGS) entry which is preliminary data.</text>
</comment>
<protein>
    <recommendedName>
        <fullName evidence="1">MoaF-like domain-containing protein</fullName>
    </recommendedName>
</protein>
<dbReference type="AlphaFoldDB" id="A0A366MTS0"/>
<reference evidence="2 3" key="1">
    <citation type="submission" date="2017-10" db="EMBL/GenBank/DDBJ databases">
        <title>Genomics of the genus Arcobacter.</title>
        <authorList>
            <person name="Perez-Cataluna A."/>
            <person name="Figueras M.J."/>
        </authorList>
    </citation>
    <scope>NUCLEOTIDE SEQUENCE [LARGE SCALE GENOMIC DNA]</scope>
    <source>
        <strain evidence="2 3">CECT 9230</strain>
    </source>
</reference>
<accession>A0A366MTS0</accession>
<feature type="domain" description="MoaF-like" evidence="1">
    <location>
        <begin position="34"/>
        <end position="126"/>
    </location>
</feature>
<evidence type="ECO:0000313" key="3">
    <source>
        <dbReference type="Proteomes" id="UP000252669"/>
    </source>
</evidence>
<evidence type="ECO:0000313" key="2">
    <source>
        <dbReference type="EMBL" id="RBQ29645.1"/>
    </source>
</evidence>
<dbReference type="PROSITE" id="PS51257">
    <property type="entry name" value="PROKAR_LIPOPROTEIN"/>
    <property type="match status" value="1"/>
</dbReference>
<proteinExistence type="predicted"/>
<gene>
    <name evidence="2" type="ORF">CRU91_03335</name>
</gene>
<dbReference type="SUPFAM" id="SSF50814">
    <property type="entry name" value="Lipocalins"/>
    <property type="match status" value="1"/>
</dbReference>
<sequence>MKSKINIYTILLIVMLAFSGCDTKIETKDEISLAGKIFEYDYGTAGYRVEYKSDDVLHWKAIKGEETGRESDEAYKMQKLGENVYFVSWVEADGLGASIVLNLKENKVNAFLKIDREIIPLSGTVTIIK</sequence>